<protein>
    <submittedName>
        <fullName evidence="2">Polysaccharide pyruvyl transferase family protein</fullName>
    </submittedName>
</protein>
<reference evidence="2 3" key="1">
    <citation type="submission" date="2019-04" db="EMBL/GenBank/DDBJ databases">
        <title>Crypto-aerobic microbial life in anoxic (sulfidic) marine sediments.</title>
        <authorList>
            <person name="Bhattacharya S."/>
            <person name="Roy C."/>
            <person name="Mondal N."/>
            <person name="Sarkar J."/>
            <person name="Mandal S."/>
            <person name="Rameez M.J."/>
            <person name="Ghosh W."/>
        </authorList>
    </citation>
    <scope>NUCLEOTIDE SEQUENCE [LARGE SCALE GENOMIC DNA]</scope>
    <source>
        <strain evidence="2 3">SBBC</strain>
    </source>
</reference>
<dbReference type="Pfam" id="PF04230">
    <property type="entry name" value="PS_pyruv_trans"/>
    <property type="match status" value="1"/>
</dbReference>
<dbReference type="InterPro" id="IPR007345">
    <property type="entry name" value="Polysacch_pyruvyl_Trfase"/>
</dbReference>
<evidence type="ECO:0000313" key="3">
    <source>
        <dbReference type="Proteomes" id="UP000306340"/>
    </source>
</evidence>
<dbReference type="GO" id="GO:0016740">
    <property type="term" value="F:transferase activity"/>
    <property type="evidence" value="ECO:0007669"/>
    <property type="project" value="UniProtKB-KW"/>
</dbReference>
<keyword evidence="2" id="KW-0808">Transferase</keyword>
<dbReference type="Proteomes" id="UP000306340">
    <property type="component" value="Unassembled WGS sequence"/>
</dbReference>
<dbReference type="AlphaFoldDB" id="A0A4U0Z4L2"/>
<dbReference type="EMBL" id="SWAU01000096">
    <property type="protein sequence ID" value="TKA96433.1"/>
    <property type="molecule type" value="Genomic_DNA"/>
</dbReference>
<organism evidence="2 3">
    <name type="scientific">Cereibacter changlensis</name>
    <dbReference type="NCBI Taxonomy" id="402884"/>
    <lineage>
        <taxon>Bacteria</taxon>
        <taxon>Pseudomonadati</taxon>
        <taxon>Pseudomonadota</taxon>
        <taxon>Alphaproteobacteria</taxon>
        <taxon>Rhodobacterales</taxon>
        <taxon>Paracoccaceae</taxon>
        <taxon>Cereibacter</taxon>
    </lineage>
</organism>
<sequence>MENLRHCLNVRGLTPTFAFPFDRDWRESRRELPKVGSIDCIIVNGEGSMHSSRTRWRASALSQVGTLGSQTYRVPTFLINASFHGNEPDFYNDLRNFDAVFVRDTYSRDLAARFGVACRVVSDLTLSRNVTCLPSIRRGIGITDSVKPECDRMLRRIARESGSDFCAMTLPAVKAITIGRALNPVFWLRRNEDKRLAKQRLFEDVDSFIRWIASKELILTGRYHTVTLCLLTQTPFACVNSNTPKIRSLLYDWGVSEERIKSIDDLNRLSVEGGYPFSADEISSIGKCQQVTSVKTSEMFDLIAKAARDRPRQKSF</sequence>
<accession>A0A4U0Z4L2</accession>
<comment type="caution">
    <text evidence="2">The sequence shown here is derived from an EMBL/GenBank/DDBJ whole genome shotgun (WGS) entry which is preliminary data.</text>
</comment>
<gene>
    <name evidence="2" type="ORF">FAZ78_11455</name>
</gene>
<feature type="domain" description="Polysaccharide pyruvyl transferase" evidence="1">
    <location>
        <begin position="24"/>
        <end position="241"/>
    </location>
</feature>
<evidence type="ECO:0000313" key="2">
    <source>
        <dbReference type="EMBL" id="TKA96433.1"/>
    </source>
</evidence>
<proteinExistence type="predicted"/>
<name>A0A4U0Z4L2_9RHOB</name>
<evidence type="ECO:0000259" key="1">
    <source>
        <dbReference type="Pfam" id="PF04230"/>
    </source>
</evidence>